<dbReference type="STRING" id="571298.SAMN04488026_10571"/>
<sequence>MTFGWHCDEERWYLLDVFRKRVDITELKASVRRLRKQWYVDRVLIESSALGIALLQEFRRETNGVYLAVNVVTSKLDRFIPHTDWIKSGQLVIPTDKPWFDDFRRELLAFPDATKDDQVDALTQFAEYMRRSQGPYLDTDPVTGQRMGNYRPERPRREDRMRF</sequence>
<organism evidence="4 5">
    <name type="scientific">Aliiruegeria lutimaris</name>
    <dbReference type="NCBI Taxonomy" id="571298"/>
    <lineage>
        <taxon>Bacteria</taxon>
        <taxon>Pseudomonadati</taxon>
        <taxon>Pseudomonadota</taxon>
        <taxon>Alphaproteobacteria</taxon>
        <taxon>Rhodobacterales</taxon>
        <taxon>Roseobacteraceae</taxon>
        <taxon>Aliiruegeria</taxon>
    </lineage>
</organism>
<dbReference type="Proteomes" id="UP000199382">
    <property type="component" value="Unassembled WGS sequence"/>
</dbReference>
<accession>A0A1G9FDV5</accession>
<dbReference type="EMBL" id="FNEK01000057">
    <property type="protein sequence ID" value="SDK86568.1"/>
    <property type="molecule type" value="Genomic_DNA"/>
</dbReference>
<keyword evidence="5" id="KW-1185">Reference proteome</keyword>
<keyword evidence="1" id="KW-1188">Viral release from host cell</keyword>
<feature type="compositionally biased region" description="Basic and acidic residues" evidence="2">
    <location>
        <begin position="151"/>
        <end position="163"/>
    </location>
</feature>
<feature type="region of interest" description="Disordered" evidence="2">
    <location>
        <begin position="134"/>
        <end position="163"/>
    </location>
</feature>
<evidence type="ECO:0000259" key="3">
    <source>
        <dbReference type="Pfam" id="PF17289"/>
    </source>
</evidence>
<dbReference type="InterPro" id="IPR035421">
    <property type="entry name" value="Terminase_6C"/>
</dbReference>
<feature type="domain" description="Terminase large subunit gp17-like C-terminal" evidence="3">
    <location>
        <begin position="8"/>
        <end position="125"/>
    </location>
</feature>
<dbReference type="Pfam" id="PF17289">
    <property type="entry name" value="Terminase_6C"/>
    <property type="match status" value="1"/>
</dbReference>
<name>A0A1G9FDV5_9RHOB</name>
<dbReference type="InterPro" id="IPR006517">
    <property type="entry name" value="Phage_terminase_lsu-like_C"/>
</dbReference>
<dbReference type="AlphaFoldDB" id="A0A1G9FDV5"/>
<evidence type="ECO:0000313" key="4">
    <source>
        <dbReference type="EMBL" id="SDK86568.1"/>
    </source>
</evidence>
<gene>
    <name evidence="4" type="ORF">SAMN04488026_10571</name>
</gene>
<evidence type="ECO:0000256" key="1">
    <source>
        <dbReference type="ARBA" id="ARBA00022612"/>
    </source>
</evidence>
<dbReference type="Gene3D" id="3.30.420.240">
    <property type="match status" value="1"/>
</dbReference>
<dbReference type="NCBIfam" id="TIGR01630">
    <property type="entry name" value="psiM2_ORF9"/>
    <property type="match status" value="1"/>
</dbReference>
<proteinExistence type="predicted"/>
<protein>
    <submittedName>
        <fullName evidence="4">Phage uncharacterized protein (Putative large terminase), C-terminal domain-containing protein</fullName>
    </submittedName>
</protein>
<evidence type="ECO:0000256" key="2">
    <source>
        <dbReference type="SAM" id="MobiDB-lite"/>
    </source>
</evidence>
<reference evidence="4 5" key="1">
    <citation type="submission" date="2016-10" db="EMBL/GenBank/DDBJ databases">
        <authorList>
            <person name="de Groot N.N."/>
        </authorList>
    </citation>
    <scope>NUCLEOTIDE SEQUENCE [LARGE SCALE GENOMIC DNA]</scope>
    <source>
        <strain evidence="4 5">DSM 25294</strain>
    </source>
</reference>
<evidence type="ECO:0000313" key="5">
    <source>
        <dbReference type="Proteomes" id="UP000199382"/>
    </source>
</evidence>